<dbReference type="CDD" id="cd00293">
    <property type="entry name" value="USP-like"/>
    <property type="match status" value="2"/>
</dbReference>
<keyword evidence="4" id="KW-1185">Reference proteome</keyword>
<dbReference type="EMBL" id="JAKZJU020000001">
    <property type="protein sequence ID" value="MDL2060261.1"/>
    <property type="molecule type" value="Genomic_DNA"/>
</dbReference>
<reference evidence="3" key="1">
    <citation type="submission" date="2023-03" db="EMBL/GenBank/DDBJ databases">
        <title>Mesosutterella sp. nov. isolated from porcine feces.</title>
        <authorList>
            <person name="Yu S."/>
        </authorList>
    </citation>
    <scope>NUCLEOTIDE SEQUENCE</scope>
    <source>
        <strain evidence="3">AGMB02718</strain>
    </source>
</reference>
<evidence type="ECO:0000256" key="1">
    <source>
        <dbReference type="ARBA" id="ARBA00008791"/>
    </source>
</evidence>
<protein>
    <submittedName>
        <fullName evidence="3">Universal stress protein</fullName>
    </submittedName>
</protein>
<dbReference type="SUPFAM" id="SSF52402">
    <property type="entry name" value="Adenine nucleotide alpha hydrolases-like"/>
    <property type="match status" value="2"/>
</dbReference>
<sequence length="310" mass="33256">MKILLPIDGSAYSTGAAQFVADRIGLLGQKPEVELFNVQPYYGAMLPKIRGRDPDGRLYSDDSEKVFGAARAIFQAKGMEPAEKTVIGLPAGSIAEEARIFGADLIAMGSRGLDNFKKLFLGSATTGVLARVHVPVLVIRDKEAPKTEGLRVGIAVDGSETSLAAARFVAAHRDFFGADAAFRLVNVVNVFEELSYSYPEESPLPETPAETKEAEMNFENLKKQLPGLEKEAFEKAMAPVRPIFEKAGIPVKEVCLSGDPGIALSKYAKKKLDFIVMGTRGRSNVKSILLGSATSRVAADGKVPMLVVPA</sequence>
<dbReference type="Proteomes" id="UP001165481">
    <property type="component" value="Unassembled WGS sequence"/>
</dbReference>
<dbReference type="PANTHER" id="PTHR46268:SF6">
    <property type="entry name" value="UNIVERSAL STRESS PROTEIN UP12"/>
    <property type="match status" value="1"/>
</dbReference>
<comment type="similarity">
    <text evidence="1">Belongs to the universal stress protein A family.</text>
</comment>
<dbReference type="Gene3D" id="3.40.50.620">
    <property type="entry name" value="HUPs"/>
    <property type="match status" value="2"/>
</dbReference>
<dbReference type="PRINTS" id="PR01438">
    <property type="entry name" value="UNVRSLSTRESS"/>
</dbReference>
<dbReference type="InterPro" id="IPR014729">
    <property type="entry name" value="Rossmann-like_a/b/a_fold"/>
</dbReference>
<accession>A0ABT7ISI9</accession>
<dbReference type="InterPro" id="IPR006015">
    <property type="entry name" value="Universal_stress_UspA"/>
</dbReference>
<gene>
    <name evidence="3" type="ORF">MUN46_009970</name>
</gene>
<proteinExistence type="inferred from homology"/>
<feature type="domain" description="UspA" evidence="2">
    <location>
        <begin position="151"/>
        <end position="309"/>
    </location>
</feature>
<name>A0ABT7ISI9_9BURK</name>
<dbReference type="RefSeq" id="WP_243376731.1">
    <property type="nucleotide sequence ID" value="NZ_JAKZJU020000001.1"/>
</dbReference>
<dbReference type="Pfam" id="PF00582">
    <property type="entry name" value="Usp"/>
    <property type="match status" value="2"/>
</dbReference>
<evidence type="ECO:0000313" key="4">
    <source>
        <dbReference type="Proteomes" id="UP001165481"/>
    </source>
</evidence>
<dbReference type="PANTHER" id="PTHR46268">
    <property type="entry name" value="STRESS RESPONSE PROTEIN NHAX"/>
    <property type="match status" value="1"/>
</dbReference>
<evidence type="ECO:0000259" key="2">
    <source>
        <dbReference type="Pfam" id="PF00582"/>
    </source>
</evidence>
<organism evidence="3 4">
    <name type="scientific">Mesosutterella faecium</name>
    <dbReference type="NCBI Taxonomy" id="2925194"/>
    <lineage>
        <taxon>Bacteria</taxon>
        <taxon>Pseudomonadati</taxon>
        <taxon>Pseudomonadota</taxon>
        <taxon>Betaproteobacteria</taxon>
        <taxon>Burkholderiales</taxon>
        <taxon>Sutterellaceae</taxon>
        <taxon>Mesosutterella</taxon>
    </lineage>
</organism>
<comment type="caution">
    <text evidence="3">The sequence shown here is derived from an EMBL/GenBank/DDBJ whole genome shotgun (WGS) entry which is preliminary data.</text>
</comment>
<dbReference type="InterPro" id="IPR006016">
    <property type="entry name" value="UspA"/>
</dbReference>
<feature type="domain" description="UspA" evidence="2">
    <location>
        <begin position="2"/>
        <end position="140"/>
    </location>
</feature>
<evidence type="ECO:0000313" key="3">
    <source>
        <dbReference type="EMBL" id="MDL2060261.1"/>
    </source>
</evidence>